<dbReference type="InterPro" id="IPR000383">
    <property type="entry name" value="Xaa-Pro-like_dom"/>
</dbReference>
<organism evidence="2 3">
    <name type="scientific">Ralstonia holmesii</name>
    <dbReference type="NCBI Taxonomy" id="3058602"/>
    <lineage>
        <taxon>Bacteria</taxon>
        <taxon>Pseudomonadati</taxon>
        <taxon>Pseudomonadota</taxon>
        <taxon>Betaproteobacteria</taxon>
        <taxon>Burkholderiales</taxon>
        <taxon>Burkholderiaceae</taxon>
        <taxon>Ralstonia</taxon>
    </lineage>
</organism>
<protein>
    <recommendedName>
        <fullName evidence="1">Xaa-Pro dipeptidyl-peptidase-like domain-containing protein</fullName>
    </recommendedName>
</protein>
<feature type="domain" description="Xaa-Pro dipeptidyl-peptidase-like" evidence="1">
    <location>
        <begin position="31"/>
        <end position="131"/>
    </location>
</feature>
<keyword evidence="3" id="KW-1185">Reference proteome</keyword>
<name>A0ABC8QEL5_9RALS</name>
<dbReference type="SUPFAM" id="SSF53474">
    <property type="entry name" value="alpha/beta-Hydrolases"/>
    <property type="match status" value="1"/>
</dbReference>
<comment type="caution">
    <text evidence="2">The sequence shown here is derived from an EMBL/GenBank/DDBJ whole genome shotgun (WGS) entry which is preliminary data.</text>
</comment>
<proteinExistence type="predicted"/>
<evidence type="ECO:0000313" key="3">
    <source>
        <dbReference type="Proteomes" id="UP001189663"/>
    </source>
</evidence>
<dbReference type="PANTHER" id="PTHR42103">
    <property type="entry name" value="ALPHA/BETA-HYDROLASES SUPERFAMILY PROTEIN"/>
    <property type="match status" value="1"/>
</dbReference>
<dbReference type="InterPro" id="IPR029058">
    <property type="entry name" value="AB_hydrolase_fold"/>
</dbReference>
<dbReference type="PANTHER" id="PTHR42103:SF2">
    <property type="entry name" value="AB HYDROLASE-1 DOMAIN-CONTAINING PROTEIN"/>
    <property type="match status" value="1"/>
</dbReference>
<evidence type="ECO:0000313" key="2">
    <source>
        <dbReference type="EMBL" id="CAJ0796792.1"/>
    </source>
</evidence>
<dbReference type="Proteomes" id="UP001189663">
    <property type="component" value="Unassembled WGS sequence"/>
</dbReference>
<dbReference type="Gene3D" id="3.40.50.1820">
    <property type="entry name" value="alpha/beta hydrolase"/>
    <property type="match status" value="1"/>
</dbReference>
<dbReference type="Pfam" id="PF02129">
    <property type="entry name" value="Peptidase_S15"/>
    <property type="match status" value="1"/>
</dbReference>
<sequence>MAPQALECLHMTDTTLLAGPVGNIEVLIDAPARAPLGVAVVAHPHPLQGGTASHKVPHQMAKALVACGYVVVRPNFRGVGQSTGVHDGGLGEAEDLIHVIRHSRKAYAGQLLLAGFSFGAFVMARAVAALTRDGVELAGVMLAGTPWGTVDGQRTYETPPVPAGTLVIHGEQDERVPLAAVFDWARPQGLPVVVVPGTNHFFTGKLGVLGRVVTDYARGKCAASAGV</sequence>
<evidence type="ECO:0000259" key="1">
    <source>
        <dbReference type="Pfam" id="PF02129"/>
    </source>
</evidence>
<dbReference type="EMBL" id="CATZAT010000007">
    <property type="protein sequence ID" value="CAJ0796792.1"/>
    <property type="molecule type" value="Genomic_DNA"/>
</dbReference>
<gene>
    <name evidence="2" type="ORF">LMG18096_03310</name>
</gene>
<dbReference type="AlphaFoldDB" id="A0ABC8QEL5"/>
<reference evidence="2 3" key="1">
    <citation type="submission" date="2023-07" db="EMBL/GenBank/DDBJ databases">
        <authorList>
            <person name="Peeters C."/>
        </authorList>
    </citation>
    <scope>NUCLEOTIDE SEQUENCE [LARGE SCALE GENOMIC DNA]</scope>
    <source>
        <strain evidence="2 3">LMG 18096</strain>
    </source>
</reference>
<accession>A0ABC8QEL5</accession>